<name>A0AAD9KH87_RIDPI</name>
<sequence length="483" mass="53067">MDVDDTAAEYEVSSTDEDGSSMGDPSTQEIFLNAVLEDDLDTAAMLAGCSDVNVSMSNGASKKPMFLAVKNASLAMVKLLLGHNADMNETSYSSAHCTYETPIVTAVRLQHKDIVEFLLERGCHLEPEACPRGGKTALHWAATYGDITTAELLMSHGADVNWIGPYFQTALHYATIAEKAPMVTWLLHNGAEITVNGDGRSPLHLAAASGDFDIVKQLLAHKCEVNIRDDYLFTPLSLASVQGHLDIVRYLMDIGQDAAPSTVNSAFLKATERGHVNIMEYLFSKGADVNAVNSLGESALSFAARGQYDAVVFLLDKGANLRQVDHRGYTPLQLSLLREQTRIAITLIQHGCLLSNPTQVSETPLQIAYQISNPLVMKCLLQAGCPRERWLNTHTGSEKLAEVDFQNLRSLGYHAEIELQKDVWLWIISRTNQPMTLAESCRVKIRQRLVTASGGSSILKQTWLLPLPPRLQQYLTLETVIAE</sequence>
<evidence type="ECO:0000313" key="7">
    <source>
        <dbReference type="Proteomes" id="UP001209878"/>
    </source>
</evidence>
<protein>
    <recommendedName>
        <fullName evidence="5">SOCS box domain-containing protein</fullName>
    </recommendedName>
</protein>
<dbReference type="PRINTS" id="PR01415">
    <property type="entry name" value="ANKYRIN"/>
</dbReference>
<dbReference type="SUPFAM" id="SSF158235">
    <property type="entry name" value="SOCS box-like"/>
    <property type="match status" value="1"/>
</dbReference>
<dbReference type="PANTHER" id="PTHR24188:SF29">
    <property type="entry name" value="GH09064P"/>
    <property type="match status" value="1"/>
</dbReference>
<dbReference type="PROSITE" id="PS50297">
    <property type="entry name" value="ANK_REP_REGION"/>
    <property type="match status" value="4"/>
</dbReference>
<dbReference type="InterPro" id="IPR036770">
    <property type="entry name" value="Ankyrin_rpt-contain_sf"/>
</dbReference>
<evidence type="ECO:0000256" key="3">
    <source>
        <dbReference type="PROSITE-ProRule" id="PRU00023"/>
    </source>
</evidence>
<evidence type="ECO:0000259" key="5">
    <source>
        <dbReference type="PROSITE" id="PS50225"/>
    </source>
</evidence>
<keyword evidence="2 3" id="KW-0040">ANK repeat</keyword>
<evidence type="ECO:0000256" key="2">
    <source>
        <dbReference type="ARBA" id="ARBA00023043"/>
    </source>
</evidence>
<dbReference type="PROSITE" id="PS50088">
    <property type="entry name" value="ANK_REPEAT"/>
    <property type="match status" value="6"/>
</dbReference>
<evidence type="ECO:0000256" key="1">
    <source>
        <dbReference type="ARBA" id="ARBA00022737"/>
    </source>
</evidence>
<dbReference type="CDD" id="cd03716">
    <property type="entry name" value="SOCS_ASB_like"/>
    <property type="match status" value="1"/>
</dbReference>
<proteinExistence type="predicted"/>
<feature type="repeat" description="ANK" evidence="3">
    <location>
        <begin position="60"/>
        <end position="92"/>
    </location>
</feature>
<gene>
    <name evidence="6" type="ORF">NP493_1056g00001</name>
</gene>
<dbReference type="Gene3D" id="1.25.40.20">
    <property type="entry name" value="Ankyrin repeat-containing domain"/>
    <property type="match status" value="3"/>
</dbReference>
<dbReference type="InterPro" id="IPR036036">
    <property type="entry name" value="SOCS_box-like_dom_sf"/>
</dbReference>
<evidence type="ECO:0000313" key="6">
    <source>
        <dbReference type="EMBL" id="KAK2171529.1"/>
    </source>
</evidence>
<feature type="repeat" description="ANK" evidence="3">
    <location>
        <begin position="133"/>
        <end position="161"/>
    </location>
</feature>
<dbReference type="SMART" id="SM00248">
    <property type="entry name" value="ANK"/>
    <property type="match status" value="10"/>
</dbReference>
<accession>A0AAD9KH87</accession>
<dbReference type="Pfam" id="PF12796">
    <property type="entry name" value="Ank_2"/>
    <property type="match status" value="3"/>
</dbReference>
<dbReference type="InterPro" id="IPR002110">
    <property type="entry name" value="Ankyrin_rpt"/>
</dbReference>
<feature type="repeat" description="ANK" evidence="3">
    <location>
        <begin position="166"/>
        <end position="198"/>
    </location>
</feature>
<feature type="domain" description="SOCS box" evidence="5">
    <location>
        <begin position="418"/>
        <end position="475"/>
    </location>
</feature>
<dbReference type="SMART" id="SM00969">
    <property type="entry name" value="SOCS_box"/>
    <property type="match status" value="1"/>
</dbReference>
<evidence type="ECO:0000256" key="4">
    <source>
        <dbReference type="SAM" id="MobiDB-lite"/>
    </source>
</evidence>
<reference evidence="6" key="1">
    <citation type="journal article" date="2023" name="Mol. Biol. Evol.">
        <title>Third-Generation Sequencing Reveals the Adaptive Role of the Epigenome in Three Deep-Sea Polychaetes.</title>
        <authorList>
            <person name="Perez M."/>
            <person name="Aroh O."/>
            <person name="Sun Y."/>
            <person name="Lan Y."/>
            <person name="Juniper S.K."/>
            <person name="Young C.R."/>
            <person name="Angers B."/>
            <person name="Qian P.Y."/>
        </authorList>
    </citation>
    <scope>NUCLEOTIDE SEQUENCE</scope>
    <source>
        <strain evidence="6">R07B-5</strain>
    </source>
</reference>
<dbReference type="Pfam" id="PF00023">
    <property type="entry name" value="Ank"/>
    <property type="match status" value="1"/>
</dbReference>
<feature type="region of interest" description="Disordered" evidence="4">
    <location>
        <begin position="1"/>
        <end position="26"/>
    </location>
</feature>
<dbReference type="EMBL" id="JAODUO010001055">
    <property type="protein sequence ID" value="KAK2171529.1"/>
    <property type="molecule type" value="Genomic_DNA"/>
</dbReference>
<dbReference type="PANTHER" id="PTHR24188">
    <property type="entry name" value="ANKYRIN REPEAT PROTEIN"/>
    <property type="match status" value="1"/>
</dbReference>
<dbReference type="Proteomes" id="UP001209878">
    <property type="component" value="Unassembled WGS sequence"/>
</dbReference>
<keyword evidence="1" id="KW-0677">Repeat</keyword>
<dbReference type="PROSITE" id="PS50225">
    <property type="entry name" value="SOCS"/>
    <property type="match status" value="1"/>
</dbReference>
<feature type="repeat" description="ANK" evidence="3">
    <location>
        <begin position="262"/>
        <end position="294"/>
    </location>
</feature>
<keyword evidence="7" id="KW-1185">Reference proteome</keyword>
<dbReference type="AlphaFoldDB" id="A0AAD9KH87"/>
<dbReference type="Pfam" id="PF07525">
    <property type="entry name" value="SOCS_box"/>
    <property type="match status" value="1"/>
</dbReference>
<comment type="caution">
    <text evidence="6">The sequence shown here is derived from an EMBL/GenBank/DDBJ whole genome shotgun (WGS) entry which is preliminary data.</text>
</comment>
<feature type="compositionally biased region" description="Acidic residues" evidence="4">
    <location>
        <begin position="1"/>
        <end position="19"/>
    </location>
</feature>
<dbReference type="InterPro" id="IPR001496">
    <property type="entry name" value="SOCS_box"/>
</dbReference>
<feature type="repeat" description="ANK" evidence="3">
    <location>
        <begin position="231"/>
        <end position="257"/>
    </location>
</feature>
<organism evidence="6 7">
    <name type="scientific">Ridgeia piscesae</name>
    <name type="common">Tubeworm</name>
    <dbReference type="NCBI Taxonomy" id="27915"/>
    <lineage>
        <taxon>Eukaryota</taxon>
        <taxon>Metazoa</taxon>
        <taxon>Spiralia</taxon>
        <taxon>Lophotrochozoa</taxon>
        <taxon>Annelida</taxon>
        <taxon>Polychaeta</taxon>
        <taxon>Sedentaria</taxon>
        <taxon>Canalipalpata</taxon>
        <taxon>Sabellida</taxon>
        <taxon>Siboglinidae</taxon>
        <taxon>Ridgeia</taxon>
    </lineage>
</organism>
<feature type="repeat" description="ANK" evidence="3">
    <location>
        <begin position="198"/>
        <end position="230"/>
    </location>
</feature>
<dbReference type="SUPFAM" id="SSF48403">
    <property type="entry name" value="Ankyrin repeat"/>
    <property type="match status" value="1"/>
</dbReference>
<dbReference type="GO" id="GO:0035556">
    <property type="term" value="P:intracellular signal transduction"/>
    <property type="evidence" value="ECO:0007669"/>
    <property type="project" value="InterPro"/>
</dbReference>